<feature type="repeat" description="WD" evidence="6">
    <location>
        <begin position="370"/>
        <end position="411"/>
    </location>
</feature>
<feature type="repeat" description="WD" evidence="6">
    <location>
        <begin position="322"/>
        <end position="363"/>
    </location>
</feature>
<reference evidence="9" key="1">
    <citation type="submission" date="2023-02" db="EMBL/GenBank/DDBJ databases">
        <title>Mating type loci evolution in Malassezia.</title>
        <authorList>
            <person name="Coelho M.A."/>
        </authorList>
    </citation>
    <scope>NUCLEOTIDE SEQUENCE</scope>
    <source>
        <strain evidence="9">CBS 14136</strain>
    </source>
</reference>
<dbReference type="InterPro" id="IPR013258">
    <property type="entry name" value="Striatin_N"/>
</dbReference>
<keyword evidence="10" id="KW-1185">Reference proteome</keyword>
<gene>
    <name evidence="9" type="primary">ADI1</name>
    <name evidence="9" type="ORF">MPSI1_003205</name>
</gene>
<dbReference type="InterPro" id="IPR020472">
    <property type="entry name" value="WD40_PAC1"/>
</dbReference>
<dbReference type="PROSITE" id="PS50294">
    <property type="entry name" value="WD_REPEATS_REGION"/>
    <property type="match status" value="3"/>
</dbReference>
<evidence type="ECO:0000256" key="3">
    <source>
        <dbReference type="ARBA" id="ARBA00022737"/>
    </source>
</evidence>
<dbReference type="InterPro" id="IPR001680">
    <property type="entry name" value="WD40_rpt"/>
</dbReference>
<dbReference type="GO" id="GO:0051213">
    <property type="term" value="F:dioxygenase activity"/>
    <property type="evidence" value="ECO:0007669"/>
    <property type="project" value="UniProtKB-KW"/>
</dbReference>
<dbReference type="Proteomes" id="UP001214628">
    <property type="component" value="Chromosome 5"/>
</dbReference>
<dbReference type="SMART" id="SM00320">
    <property type="entry name" value="WD40"/>
    <property type="match status" value="5"/>
</dbReference>
<evidence type="ECO:0000256" key="7">
    <source>
        <dbReference type="SAM" id="MobiDB-lite"/>
    </source>
</evidence>
<evidence type="ECO:0000256" key="6">
    <source>
        <dbReference type="PROSITE-ProRule" id="PRU00221"/>
    </source>
</evidence>
<keyword evidence="2 6" id="KW-0853">WD repeat</keyword>
<dbReference type="Pfam" id="PF00400">
    <property type="entry name" value="WD40"/>
    <property type="match status" value="4"/>
</dbReference>
<dbReference type="Pfam" id="PF08232">
    <property type="entry name" value="Striatin"/>
    <property type="match status" value="1"/>
</dbReference>
<keyword evidence="4" id="KW-0112">Calmodulin-binding</keyword>
<dbReference type="SUPFAM" id="SSF50978">
    <property type="entry name" value="WD40 repeat-like"/>
    <property type="match status" value="1"/>
</dbReference>
<sequence>MAAYSMNGATMKAGGSNGLADSNRQDAPEYTLAGVLHFLQSEWRRYERDRNAWAIERAELRARIALLEGERRGVENVKNDFLRRIKMLEYALRQERFKTHANPPNCQGNAKTHSTTSPATNTPQNEESGLVSSAIDPQRLNKTSNAPAFSQVRLPLGVKDAKGRAKSRAYLQQCLQEIAYLTSTATLNPLSASSGQESDMPGPSLERPRLALLDQDAENEAKAQNNPQASRIDDPLSQETFASEPTASEHKELNTSKLPPVISQPSQDSSPSGIDESISKTTHTSASSTPVNAMVPDPNTPSPVQSPRSVPDVQLWNLKGSVQAHFDSIRAVTFDLHMSRLFTASDDATIKHWTTKTSAGETQVDLLQTLRGHQAGVTCLLVYKEHRSLYSGSMDGTVRVWSLSDSAESTTPPPSITSQVFAQHPQAVWGMALFPTETQDEPTIGTVSSDGLVRIWSTRKETTDQCLLSWNYFGTMPTENSAEERAGLSTLPTPTSITAIPSTSGICAVSFSNGVVKTFALKDGHEMKRMSFEGTVSQSNAMNPYTSMVVAHPTLPLVATAQENSHIHMYDVMTGTCTMSLHAHGDSVSCLDIDPSGLTLVSGSHDCTVRFWDMGSPDTSEAIDRDAVHASQSHSAVCFQEIRKHHTKGKEGVLAVVYHATAPIVASAGADGTLRLYG</sequence>
<evidence type="ECO:0000313" key="10">
    <source>
        <dbReference type="Proteomes" id="UP001214628"/>
    </source>
</evidence>
<feature type="compositionally biased region" description="Polar residues" evidence="7">
    <location>
        <begin position="263"/>
        <end position="272"/>
    </location>
</feature>
<dbReference type="InterPro" id="IPR015943">
    <property type="entry name" value="WD40/YVTN_repeat-like_dom_sf"/>
</dbReference>
<keyword evidence="9" id="KW-0560">Oxidoreductase</keyword>
<dbReference type="Gene3D" id="1.20.5.300">
    <property type="match status" value="1"/>
</dbReference>
<dbReference type="PANTHER" id="PTHR15653:SF0">
    <property type="entry name" value="CONNECTOR OF KINASE TO AP-1, ISOFORM E"/>
    <property type="match status" value="1"/>
</dbReference>
<dbReference type="PROSITE" id="PS00678">
    <property type="entry name" value="WD_REPEATS_1"/>
    <property type="match status" value="1"/>
</dbReference>
<keyword evidence="3" id="KW-0677">Repeat</keyword>
<feature type="repeat" description="WD" evidence="6">
    <location>
        <begin position="581"/>
        <end position="622"/>
    </location>
</feature>
<feature type="region of interest" description="Disordered" evidence="7">
    <location>
        <begin position="99"/>
        <end position="146"/>
    </location>
</feature>
<dbReference type="PROSITE" id="PS50082">
    <property type="entry name" value="WD_REPEATS_2"/>
    <property type="match status" value="3"/>
</dbReference>
<evidence type="ECO:0000259" key="8">
    <source>
        <dbReference type="Pfam" id="PF08232"/>
    </source>
</evidence>
<dbReference type="GO" id="GO:0005516">
    <property type="term" value="F:calmodulin binding"/>
    <property type="evidence" value="ECO:0007669"/>
    <property type="project" value="UniProtKB-KW"/>
</dbReference>
<dbReference type="CDD" id="cd00200">
    <property type="entry name" value="WD40"/>
    <property type="match status" value="1"/>
</dbReference>
<keyword evidence="9" id="KW-0223">Dioxygenase</keyword>
<feature type="compositionally biased region" description="Polar residues" evidence="7">
    <location>
        <begin position="102"/>
        <end position="131"/>
    </location>
</feature>
<dbReference type="Gene3D" id="2.130.10.10">
    <property type="entry name" value="YVTN repeat-like/Quinoprotein amine dehydrogenase"/>
    <property type="match status" value="2"/>
</dbReference>
<evidence type="ECO:0000256" key="1">
    <source>
        <dbReference type="ARBA" id="ARBA00009616"/>
    </source>
</evidence>
<dbReference type="InterPro" id="IPR051488">
    <property type="entry name" value="WD_repeat_striatin"/>
</dbReference>
<feature type="compositionally biased region" description="Polar residues" evidence="7">
    <location>
        <begin position="279"/>
        <end position="291"/>
    </location>
</feature>
<keyword evidence="5" id="KW-0175">Coiled coil</keyword>
<feature type="domain" description="Striatin N-terminal" evidence="8">
    <location>
        <begin position="31"/>
        <end position="184"/>
    </location>
</feature>
<protein>
    <submittedName>
        <fullName evidence="9">1,2-dihydroxy-3-keto-5-methylthiopentene dioxygenase</fullName>
    </submittedName>
</protein>
<evidence type="ECO:0000256" key="2">
    <source>
        <dbReference type="ARBA" id="ARBA00022574"/>
    </source>
</evidence>
<dbReference type="InterPro" id="IPR036322">
    <property type="entry name" value="WD40_repeat_dom_sf"/>
</dbReference>
<dbReference type="EMBL" id="CP118379">
    <property type="protein sequence ID" value="WFD44537.1"/>
    <property type="molecule type" value="Genomic_DNA"/>
</dbReference>
<name>A0AAF0FC09_9BASI</name>
<accession>A0AAF0FC09</accession>
<proteinExistence type="inferred from homology"/>
<evidence type="ECO:0000313" key="9">
    <source>
        <dbReference type="EMBL" id="WFD44537.1"/>
    </source>
</evidence>
<evidence type="ECO:0000256" key="4">
    <source>
        <dbReference type="ARBA" id="ARBA00022860"/>
    </source>
</evidence>
<feature type="region of interest" description="Disordered" evidence="7">
    <location>
        <begin position="241"/>
        <end position="308"/>
    </location>
</feature>
<dbReference type="PRINTS" id="PR00320">
    <property type="entry name" value="GPROTEINBRPT"/>
</dbReference>
<evidence type="ECO:0000256" key="5">
    <source>
        <dbReference type="ARBA" id="ARBA00023054"/>
    </source>
</evidence>
<dbReference type="InterPro" id="IPR019775">
    <property type="entry name" value="WD40_repeat_CS"/>
</dbReference>
<dbReference type="PANTHER" id="PTHR15653">
    <property type="entry name" value="STRIATIN"/>
    <property type="match status" value="1"/>
</dbReference>
<comment type="similarity">
    <text evidence="1">Belongs to the WD repeat striatin family.</text>
</comment>
<dbReference type="AlphaFoldDB" id="A0AAF0FC09"/>
<organism evidence="9 10">
    <name type="scientific">Malassezia psittaci</name>
    <dbReference type="NCBI Taxonomy" id="1821823"/>
    <lineage>
        <taxon>Eukaryota</taxon>
        <taxon>Fungi</taxon>
        <taxon>Dikarya</taxon>
        <taxon>Basidiomycota</taxon>
        <taxon>Ustilaginomycotina</taxon>
        <taxon>Malasseziomycetes</taxon>
        <taxon>Malasseziales</taxon>
        <taxon>Malasseziaceae</taxon>
        <taxon>Malassezia</taxon>
    </lineage>
</organism>